<sequence length="145" mass="15513">MKLTAHTDFGIRILMSLAAAPETRLTIDDLARRHRLSEDHLRKVAQSLVRAGFAEGVRGRGGGLRLAREPADIRLGKVVRALEEDLALVACLGDQHATCIFTGACRLTGALGRALAAFLEELDGVTLADLVAPRQPIRARLGLAG</sequence>
<dbReference type="PANTHER" id="PTHR33221:SF4">
    <property type="entry name" value="HTH-TYPE TRANSCRIPTIONAL REPRESSOR NSRR"/>
    <property type="match status" value="1"/>
</dbReference>
<organism evidence="2 3">
    <name type="scientific">Alsobacter soli</name>
    <dbReference type="NCBI Taxonomy" id="2109933"/>
    <lineage>
        <taxon>Bacteria</taxon>
        <taxon>Pseudomonadati</taxon>
        <taxon>Pseudomonadota</taxon>
        <taxon>Alphaproteobacteria</taxon>
        <taxon>Hyphomicrobiales</taxon>
        <taxon>Alsobacteraceae</taxon>
        <taxon>Alsobacter</taxon>
    </lineage>
</organism>
<name>A0A2T1HVW8_9HYPH</name>
<dbReference type="Pfam" id="PF02082">
    <property type="entry name" value="Rrf2"/>
    <property type="match status" value="1"/>
</dbReference>
<accession>A0A2T1HVW8</accession>
<dbReference type="AlphaFoldDB" id="A0A2T1HVW8"/>
<dbReference type="GO" id="GO:0003677">
    <property type="term" value="F:DNA binding"/>
    <property type="evidence" value="ECO:0007669"/>
    <property type="project" value="UniProtKB-KW"/>
</dbReference>
<dbReference type="GO" id="GO:0003700">
    <property type="term" value="F:DNA-binding transcription factor activity"/>
    <property type="evidence" value="ECO:0007669"/>
    <property type="project" value="TreeGrafter"/>
</dbReference>
<dbReference type="Proteomes" id="UP000239772">
    <property type="component" value="Unassembled WGS sequence"/>
</dbReference>
<dbReference type="InterPro" id="IPR036390">
    <property type="entry name" value="WH_DNA-bd_sf"/>
</dbReference>
<dbReference type="NCBIfam" id="TIGR00738">
    <property type="entry name" value="rrf2_super"/>
    <property type="match status" value="1"/>
</dbReference>
<keyword evidence="3" id="KW-1185">Reference proteome</keyword>
<dbReference type="SUPFAM" id="SSF46785">
    <property type="entry name" value="Winged helix' DNA-binding domain"/>
    <property type="match status" value="1"/>
</dbReference>
<dbReference type="InterPro" id="IPR036388">
    <property type="entry name" value="WH-like_DNA-bd_sf"/>
</dbReference>
<evidence type="ECO:0000256" key="1">
    <source>
        <dbReference type="ARBA" id="ARBA00023125"/>
    </source>
</evidence>
<gene>
    <name evidence="2" type="ORF">SLNSH_07460</name>
</gene>
<dbReference type="GO" id="GO:0005829">
    <property type="term" value="C:cytosol"/>
    <property type="evidence" value="ECO:0007669"/>
    <property type="project" value="TreeGrafter"/>
</dbReference>
<protein>
    <submittedName>
        <fullName evidence="2">BadM/Rrf2 family transcriptional regulator</fullName>
    </submittedName>
</protein>
<comment type="caution">
    <text evidence="2">The sequence shown here is derived from an EMBL/GenBank/DDBJ whole genome shotgun (WGS) entry which is preliminary data.</text>
</comment>
<dbReference type="InterPro" id="IPR000944">
    <property type="entry name" value="Tscrpt_reg_Rrf2"/>
</dbReference>
<dbReference type="PANTHER" id="PTHR33221">
    <property type="entry name" value="WINGED HELIX-TURN-HELIX TRANSCRIPTIONAL REGULATOR, RRF2 FAMILY"/>
    <property type="match status" value="1"/>
</dbReference>
<dbReference type="PROSITE" id="PS51197">
    <property type="entry name" value="HTH_RRF2_2"/>
    <property type="match status" value="1"/>
</dbReference>
<evidence type="ECO:0000313" key="3">
    <source>
        <dbReference type="Proteomes" id="UP000239772"/>
    </source>
</evidence>
<proteinExistence type="predicted"/>
<dbReference type="RefSeq" id="WP_106336047.1">
    <property type="nucleotide sequence ID" value="NZ_PVZS01000006.1"/>
</dbReference>
<reference evidence="3" key="1">
    <citation type="submission" date="2018-03" db="EMBL/GenBank/DDBJ databases">
        <authorList>
            <person name="Sun L."/>
            <person name="Liu H."/>
            <person name="Chen W."/>
            <person name="Huang K."/>
            <person name="Liu W."/>
            <person name="Gao X."/>
        </authorList>
    </citation>
    <scope>NUCLEOTIDE SEQUENCE [LARGE SCALE GENOMIC DNA]</scope>
    <source>
        <strain evidence="3">SH9</strain>
    </source>
</reference>
<dbReference type="EMBL" id="PVZS01000006">
    <property type="protein sequence ID" value="PSC05804.1"/>
    <property type="molecule type" value="Genomic_DNA"/>
</dbReference>
<evidence type="ECO:0000313" key="2">
    <source>
        <dbReference type="EMBL" id="PSC05804.1"/>
    </source>
</evidence>
<dbReference type="OrthoDB" id="9802344at2"/>
<dbReference type="Gene3D" id="1.10.10.10">
    <property type="entry name" value="Winged helix-like DNA-binding domain superfamily/Winged helix DNA-binding domain"/>
    <property type="match status" value="1"/>
</dbReference>
<keyword evidence="1" id="KW-0238">DNA-binding</keyword>